<name>A0ABD3T403_SINWO</name>
<reference evidence="2 3" key="1">
    <citation type="submission" date="2024-11" db="EMBL/GenBank/DDBJ databases">
        <title>Chromosome-level genome assembly of the freshwater bivalve Anodonta woodiana.</title>
        <authorList>
            <person name="Chen X."/>
        </authorList>
    </citation>
    <scope>NUCLEOTIDE SEQUENCE [LARGE SCALE GENOMIC DNA]</scope>
    <source>
        <strain evidence="2">MN2024</strain>
        <tissue evidence="2">Gills</tissue>
    </source>
</reference>
<dbReference type="Proteomes" id="UP001634394">
    <property type="component" value="Unassembled WGS sequence"/>
</dbReference>
<evidence type="ECO:0000256" key="1">
    <source>
        <dbReference type="SAM" id="MobiDB-lite"/>
    </source>
</evidence>
<sequence>MNSVNVLGLPITEEEKDDIVLSEYDDDKAPTGDQKISPLEPTNNSAINTTEEADLSYNSNSSKISKNSESKSNNSSRSSTTTSPDLNLLQNQIYFNNKLSDQTTMDEGHVSQYEVGHPVTNVSFDLPEKLPSLKETSQDNRLESEAEVADATIQTSAFSQQNYITGDLFNLLKCSSKEIIMVYPTTSETPFSCPSLKTEREITDMENEGSLSQTGKASQFGNDAIVVSPSNKHLLNFVDTFSSEGELIPVLNTLPCMINETAILGELLKEIEDESDDGKSAGSTKCEAATNMHDISGTDDFKETGFVTITGEREKDTCKHLIRSNELTHCHPTYCEEVGSSQNVDSVLVGVNNSVGTRSWNHNLGDKIFSCGPDNKVEFQQHTNYLFLNHINDEANNLFREITKKVVEILNYQKTGTNRRRDDMETSANAIGVQIDATTTSVRGLDVSSFNVSKHSGTVKDDGSSSPKSNTDKKVTQQEPSKTKLKPKKKKLKPSVKGVNKEQVLHCKFKCSPDSTISTKIIIGHKDPNKRNDVSLESKSVTLCKAYKSADSTMLILKRIKSTFDLCGWSAPSESPDILLSSTGTLHPFESKERIEGKVQDSNRICGHSGQRVIDKESVTATKTDRKKHKKEQTPARKFTRKDLNTIDINLEKEKRKSKDAIFKLKNIYGYGERCSNQIIGGQPSFVTFLRAKAIKSSETVKSSQSTKTMNHLCSGSSERLKISPVSDHCRQKFQYHDVPESTYIPSTLNEICDSDLKHDKYDICMDTHMLSDMHRGSNRHLQIKHAKQLGPQRKDQIVLPHVTNISNPWIPVASHVCALIDNSGYNETTSTAKSIHDNGNTIFHLLNGKGFNSTQQNATSKPSKNQSEFLPLITNSIANTHVPNKEGRKEIKLPSVHNTGGRNENSDLISMRKQPILSETSLKSFMANEKMELKNKFQPLIVNNLELEINNKRHPSNCRTQMVSKPMKMNIRLSPLTHRENISDLIITAKSFPKLDGIKLHVRKSGSAHSEPKQQCAVKKRYRTKGAKSHHYIKRRQSPKWHKYANSQVMYLSKAPLSDTQGVDEPLKDEDVGLAIRGLYPSLTGIQTEQEMQSNETNQMGQSYAVNVHLERTKKLHIRHVRWPFSRFYLQDHQIAAYMTNSSP</sequence>
<dbReference type="AlphaFoldDB" id="A0ABD3T403"/>
<dbReference type="EMBL" id="JBJQND010000019">
    <property type="protein sequence ID" value="KAL3831649.1"/>
    <property type="molecule type" value="Genomic_DNA"/>
</dbReference>
<accession>A0ABD3T403</accession>
<keyword evidence="3" id="KW-1185">Reference proteome</keyword>
<feature type="compositionally biased region" description="Basic residues" evidence="1">
    <location>
        <begin position="483"/>
        <end position="494"/>
    </location>
</feature>
<organism evidence="2 3">
    <name type="scientific">Sinanodonta woodiana</name>
    <name type="common">Chinese pond mussel</name>
    <name type="synonym">Anodonta woodiana</name>
    <dbReference type="NCBI Taxonomy" id="1069815"/>
    <lineage>
        <taxon>Eukaryota</taxon>
        <taxon>Metazoa</taxon>
        <taxon>Spiralia</taxon>
        <taxon>Lophotrochozoa</taxon>
        <taxon>Mollusca</taxon>
        <taxon>Bivalvia</taxon>
        <taxon>Autobranchia</taxon>
        <taxon>Heteroconchia</taxon>
        <taxon>Palaeoheterodonta</taxon>
        <taxon>Unionida</taxon>
        <taxon>Unionoidea</taxon>
        <taxon>Unionidae</taxon>
        <taxon>Unioninae</taxon>
        <taxon>Sinanodonta</taxon>
    </lineage>
</organism>
<feature type="region of interest" description="Disordered" evidence="1">
    <location>
        <begin position="1"/>
        <end position="85"/>
    </location>
</feature>
<comment type="caution">
    <text evidence="2">The sequence shown here is derived from an EMBL/GenBank/DDBJ whole genome shotgun (WGS) entry which is preliminary data.</text>
</comment>
<proteinExistence type="predicted"/>
<feature type="compositionally biased region" description="Low complexity" evidence="1">
    <location>
        <begin position="56"/>
        <end position="83"/>
    </location>
</feature>
<feature type="compositionally biased region" description="Polar residues" evidence="1">
    <location>
        <begin position="40"/>
        <end position="50"/>
    </location>
</feature>
<evidence type="ECO:0000313" key="2">
    <source>
        <dbReference type="EMBL" id="KAL3831649.1"/>
    </source>
</evidence>
<feature type="region of interest" description="Disordered" evidence="1">
    <location>
        <begin position="453"/>
        <end position="497"/>
    </location>
</feature>
<evidence type="ECO:0000313" key="3">
    <source>
        <dbReference type="Proteomes" id="UP001634394"/>
    </source>
</evidence>
<gene>
    <name evidence="2" type="ORF">ACJMK2_023377</name>
</gene>
<protein>
    <submittedName>
        <fullName evidence="2">Uncharacterized protein</fullName>
    </submittedName>
</protein>